<dbReference type="Gramene" id="Solyc01g056400.1.1">
    <property type="protein sequence ID" value="Solyc01g056400.1.1"/>
    <property type="gene ID" value="Solyc01g056400.1"/>
</dbReference>
<dbReference type="Proteomes" id="UP000004994">
    <property type="component" value="Chromosome 1"/>
</dbReference>
<name>K4AVK8_SOLLC</name>
<dbReference type="AlphaFoldDB" id="K4AVK8"/>
<keyword evidence="2" id="KW-1185">Reference proteome</keyword>
<evidence type="ECO:0000313" key="2">
    <source>
        <dbReference type="Proteomes" id="UP000004994"/>
    </source>
</evidence>
<dbReference type="InParanoid" id="K4AVK8"/>
<dbReference type="SMR" id="K4AVK8"/>
<dbReference type="Gene3D" id="3.20.20.140">
    <property type="entry name" value="Metal-dependent hydrolases"/>
    <property type="match status" value="1"/>
</dbReference>
<dbReference type="eggNOG" id="KOG0683">
    <property type="taxonomic scope" value="Eukaryota"/>
</dbReference>
<dbReference type="PANTHER" id="PTHR43383:SF2">
    <property type="entry name" value="AMIDOHYDROLASE 2 FAMILY PROTEIN"/>
    <property type="match status" value="1"/>
</dbReference>
<dbReference type="PANTHER" id="PTHR43383">
    <property type="entry name" value="NODULIN 6"/>
    <property type="match status" value="1"/>
</dbReference>
<dbReference type="PhylomeDB" id="K4AVK8"/>
<reference evidence="1" key="2">
    <citation type="submission" date="2015-06" db="UniProtKB">
        <authorList>
            <consortium name="EnsemblPlants"/>
        </authorList>
    </citation>
    <scope>IDENTIFICATION</scope>
    <source>
        <strain evidence="1">cv. Heinz 1706</strain>
    </source>
</reference>
<protein>
    <submittedName>
        <fullName evidence="1">Uncharacterized protein</fullName>
    </submittedName>
</protein>
<dbReference type="STRING" id="4081.K4AVK8"/>
<dbReference type="PaxDb" id="4081-Solyc01g056400.1.1"/>
<accession>K4AVK8</accession>
<proteinExistence type="predicted"/>
<sequence>MLLHASFPFLKEASYLASIYPQIYLDFGLRIPKPNFHGLMSSVKEILDLAPINEVMINSSGITFAE</sequence>
<reference evidence="1" key="1">
    <citation type="journal article" date="2012" name="Nature">
        <title>The tomato genome sequence provides insights into fleshy fruit evolution.</title>
        <authorList>
            <consortium name="Tomato Genome Consortium"/>
        </authorList>
    </citation>
    <scope>NUCLEOTIDE SEQUENCE [LARGE SCALE GENOMIC DNA]</scope>
    <source>
        <strain evidence="1">cv. Heinz 1706</strain>
    </source>
</reference>
<dbReference type="EnsemblPlants" id="Solyc01g056400.1.1">
    <property type="protein sequence ID" value="Solyc01g056400.1.1"/>
    <property type="gene ID" value="Solyc01g056400.1"/>
</dbReference>
<organism evidence="1">
    <name type="scientific">Solanum lycopersicum</name>
    <name type="common">Tomato</name>
    <name type="synonym">Lycopersicon esculentum</name>
    <dbReference type="NCBI Taxonomy" id="4081"/>
    <lineage>
        <taxon>Eukaryota</taxon>
        <taxon>Viridiplantae</taxon>
        <taxon>Streptophyta</taxon>
        <taxon>Embryophyta</taxon>
        <taxon>Tracheophyta</taxon>
        <taxon>Spermatophyta</taxon>
        <taxon>Magnoliopsida</taxon>
        <taxon>eudicotyledons</taxon>
        <taxon>Gunneridae</taxon>
        <taxon>Pentapetalae</taxon>
        <taxon>asterids</taxon>
        <taxon>lamiids</taxon>
        <taxon>Solanales</taxon>
        <taxon>Solanaceae</taxon>
        <taxon>Solanoideae</taxon>
        <taxon>Solaneae</taxon>
        <taxon>Solanum</taxon>
        <taxon>Solanum subgen. Lycopersicon</taxon>
    </lineage>
</organism>
<evidence type="ECO:0000313" key="1">
    <source>
        <dbReference type="EnsemblPlants" id="Solyc01g056400.1.1"/>
    </source>
</evidence>
<dbReference type="HOGENOM" id="CLU_2836088_0_0_1"/>